<proteinExistence type="predicted"/>
<organism evidence="2 3">
    <name type="scientific">Phakopsora pachyrhizi</name>
    <name type="common">Asian soybean rust disease fungus</name>
    <dbReference type="NCBI Taxonomy" id="170000"/>
    <lineage>
        <taxon>Eukaryota</taxon>
        <taxon>Fungi</taxon>
        <taxon>Dikarya</taxon>
        <taxon>Basidiomycota</taxon>
        <taxon>Pucciniomycotina</taxon>
        <taxon>Pucciniomycetes</taxon>
        <taxon>Pucciniales</taxon>
        <taxon>Phakopsoraceae</taxon>
        <taxon>Phakopsora</taxon>
    </lineage>
</organism>
<evidence type="ECO:0000313" key="3">
    <source>
        <dbReference type="Proteomes" id="UP001153365"/>
    </source>
</evidence>
<feature type="compositionally biased region" description="Low complexity" evidence="1">
    <location>
        <begin position="259"/>
        <end position="276"/>
    </location>
</feature>
<feature type="compositionally biased region" description="Basic and acidic residues" evidence="1">
    <location>
        <begin position="136"/>
        <end position="149"/>
    </location>
</feature>
<dbReference type="AlphaFoldDB" id="A0AAV0AJX0"/>
<keyword evidence="3" id="KW-1185">Reference proteome</keyword>
<feature type="compositionally biased region" description="Basic and acidic residues" evidence="1">
    <location>
        <begin position="193"/>
        <end position="204"/>
    </location>
</feature>
<evidence type="ECO:0000256" key="1">
    <source>
        <dbReference type="SAM" id="MobiDB-lite"/>
    </source>
</evidence>
<gene>
    <name evidence="2" type="ORF">PPACK8108_LOCUS2853</name>
</gene>
<feature type="region of interest" description="Disordered" evidence="1">
    <location>
        <begin position="134"/>
        <end position="276"/>
    </location>
</feature>
<dbReference type="EMBL" id="CALTRL010000495">
    <property type="protein sequence ID" value="CAH7668355.1"/>
    <property type="molecule type" value="Genomic_DNA"/>
</dbReference>
<comment type="caution">
    <text evidence="2">The sequence shown here is derived from an EMBL/GenBank/DDBJ whole genome shotgun (WGS) entry which is preliminary data.</text>
</comment>
<sequence>MTTAKLVKGPSDLESQGTGKRREDSSSNSTENLTESHPKNGSHTSHDRPLTSSEPILPSPTNYFGFKRSGKNMTPEQRSTFEELRRIVLKRCATDPVWDAERDWLLGSPNDTSRPGSLHALVIRGRKSVIQTLEKGVQRRRDAATERGEPYPSSRTDLKTSKDCYNEEYESPKGTDTAATVRAGLYSSPLRGDNNKVDFDHSEKLGQSSSRSDSIHSDKRVSSSSHEAEMVKPNLPDSSHSETLTTASLPARLAKTESRPSSLQPSASSSKPASEPGYSSLMSDLLITGNFLIWTSKPKQPASVRNPVSAADVLELPPIITDTLTTRYLAYQTLSHLIKLHKDHRRPTPENLAHTCHRLKQDVEGPWAQIKDLFLQAKSITACQI</sequence>
<protein>
    <submittedName>
        <fullName evidence="2">Expressed protein</fullName>
    </submittedName>
</protein>
<feature type="compositionally biased region" description="Basic and acidic residues" evidence="1">
    <location>
        <begin position="213"/>
        <end position="230"/>
    </location>
</feature>
<accession>A0AAV0AJX0</accession>
<feature type="compositionally biased region" description="Polar residues" evidence="1">
    <location>
        <begin position="50"/>
        <end position="62"/>
    </location>
</feature>
<feature type="compositionally biased region" description="Basic and acidic residues" evidence="1">
    <location>
        <begin position="34"/>
        <end position="49"/>
    </location>
</feature>
<reference evidence="2" key="1">
    <citation type="submission" date="2022-06" db="EMBL/GenBank/DDBJ databases">
        <authorList>
            <consortium name="SYNGENTA / RWTH Aachen University"/>
        </authorList>
    </citation>
    <scope>NUCLEOTIDE SEQUENCE</scope>
</reference>
<feature type="compositionally biased region" description="Polar residues" evidence="1">
    <location>
        <begin position="236"/>
        <end position="248"/>
    </location>
</feature>
<feature type="compositionally biased region" description="Basic and acidic residues" evidence="1">
    <location>
        <begin position="156"/>
        <end position="173"/>
    </location>
</feature>
<feature type="region of interest" description="Disordered" evidence="1">
    <location>
        <begin position="1"/>
        <end position="78"/>
    </location>
</feature>
<name>A0AAV0AJX0_PHAPC</name>
<evidence type="ECO:0000313" key="2">
    <source>
        <dbReference type="EMBL" id="CAH7668355.1"/>
    </source>
</evidence>
<dbReference type="Proteomes" id="UP001153365">
    <property type="component" value="Unassembled WGS sequence"/>
</dbReference>